<evidence type="ECO:0000313" key="2">
    <source>
        <dbReference type="Proteomes" id="UP000248484"/>
    </source>
</evidence>
<feature type="compositionally biased region" description="Pro residues" evidence="1">
    <location>
        <begin position="99"/>
        <end position="120"/>
    </location>
</feature>
<organism evidence="2 3">
    <name type="scientific">Physeter macrocephalus</name>
    <name type="common">Sperm whale</name>
    <name type="synonym">Physeter catodon</name>
    <dbReference type="NCBI Taxonomy" id="9755"/>
    <lineage>
        <taxon>Eukaryota</taxon>
        <taxon>Metazoa</taxon>
        <taxon>Chordata</taxon>
        <taxon>Craniata</taxon>
        <taxon>Vertebrata</taxon>
        <taxon>Euteleostomi</taxon>
        <taxon>Mammalia</taxon>
        <taxon>Eutheria</taxon>
        <taxon>Laurasiatheria</taxon>
        <taxon>Artiodactyla</taxon>
        <taxon>Whippomorpha</taxon>
        <taxon>Cetacea</taxon>
        <taxon>Odontoceti</taxon>
        <taxon>Physeteridae</taxon>
        <taxon>Physeter</taxon>
    </lineage>
</organism>
<reference evidence="3" key="1">
    <citation type="submission" date="2025-08" db="UniProtKB">
        <authorList>
            <consortium name="RefSeq"/>
        </authorList>
    </citation>
    <scope>IDENTIFICATION</scope>
    <source>
        <tissue evidence="3">Muscle</tissue>
    </source>
</reference>
<feature type="compositionally biased region" description="Low complexity" evidence="1">
    <location>
        <begin position="69"/>
        <end position="79"/>
    </location>
</feature>
<sequence>MSSARRLKTMFPRSHTSTVLRPRRSRAAQMRVTRTNSNSSPGNASSQFRGVLGPNSARRLPSGSRTSRPELPLPLLRQPGSRGRRAGRGVTPSERRPPVLTPPLPSHPPFPFHPSPPPSPSLTARELPSRAQPWEEEAV</sequence>
<proteinExistence type="predicted"/>
<evidence type="ECO:0000313" key="3">
    <source>
        <dbReference type="RefSeq" id="XP_028348689.1"/>
    </source>
</evidence>
<name>A0A455BIN6_PHYMC</name>
<feature type="compositionally biased region" description="Polar residues" evidence="1">
    <location>
        <begin position="32"/>
        <end position="48"/>
    </location>
</feature>
<dbReference type="KEGG" id="pcad:114486708"/>
<dbReference type="OrthoDB" id="10615842at2759"/>
<keyword evidence="2" id="KW-1185">Reference proteome</keyword>
<gene>
    <name evidence="3" type="primary">LOC114486708</name>
</gene>
<dbReference type="RefSeq" id="XP_028348689.1">
    <property type="nucleotide sequence ID" value="XM_028492888.1"/>
</dbReference>
<dbReference type="Proteomes" id="UP000248484">
    <property type="component" value="Chromosome 8"/>
</dbReference>
<dbReference type="AlphaFoldDB" id="A0A455BIN6"/>
<dbReference type="GeneID" id="114486708"/>
<protein>
    <submittedName>
        <fullName evidence="3">Uncharacterized protein</fullName>
    </submittedName>
</protein>
<accession>A0A455BIN6</accession>
<feature type="region of interest" description="Disordered" evidence="1">
    <location>
        <begin position="1"/>
        <end position="139"/>
    </location>
</feature>
<dbReference type="InParanoid" id="A0A455BIN6"/>
<evidence type="ECO:0000256" key="1">
    <source>
        <dbReference type="SAM" id="MobiDB-lite"/>
    </source>
</evidence>